<evidence type="ECO:0000256" key="1">
    <source>
        <dbReference type="SAM" id="Phobius"/>
    </source>
</evidence>
<reference evidence="2 3" key="1">
    <citation type="journal article" date="2024" name="Int. J. Syst. Evol. Microbiol.">
        <title>Clostridium omnivorum sp. nov., isolated from anoxic soil under the treatment of reductive soil disinfestation.</title>
        <authorList>
            <person name="Ueki A."/>
            <person name="Tonouchi A."/>
            <person name="Kaku N."/>
            <person name="Honma S."/>
            <person name="Ueki K."/>
        </authorList>
    </citation>
    <scope>NUCLEOTIDE SEQUENCE [LARGE SCALE GENOMIC DNA]</scope>
    <source>
        <strain evidence="2 3">E14</strain>
    </source>
</reference>
<feature type="transmembrane region" description="Helical" evidence="1">
    <location>
        <begin position="6"/>
        <end position="26"/>
    </location>
</feature>
<comment type="caution">
    <text evidence="2">The sequence shown here is derived from an EMBL/GenBank/DDBJ whole genome shotgun (WGS) entry which is preliminary data.</text>
</comment>
<protein>
    <submittedName>
        <fullName evidence="2">Uncharacterized protein</fullName>
    </submittedName>
</protein>
<accession>A0ABQ5N9T5</accession>
<sequence length="166" mass="19032">MSKGLKWTIIGVIIIAVLGGIAFFGYEFFKYKQDVKVPEVKKSAEQIVEENKSEINKVDKEKIKVTSKTDIYDIFHRMSNTLIVAEDGLIYGEIPINDESISQAMAMVNSTDLIDKSEKEVFLNILDAWKHKDFSNGVQAHNYAWKRLNGQIGRAKELREQYKTKK</sequence>
<proteinExistence type="predicted"/>
<keyword evidence="1" id="KW-0812">Transmembrane</keyword>
<gene>
    <name evidence="2" type="ORF">bsdE14_32640</name>
</gene>
<organism evidence="2 3">
    <name type="scientific">Clostridium omnivorum</name>
    <dbReference type="NCBI Taxonomy" id="1604902"/>
    <lineage>
        <taxon>Bacteria</taxon>
        <taxon>Bacillati</taxon>
        <taxon>Bacillota</taxon>
        <taxon>Clostridia</taxon>
        <taxon>Eubacteriales</taxon>
        <taxon>Clostridiaceae</taxon>
        <taxon>Clostridium</taxon>
    </lineage>
</organism>
<evidence type="ECO:0000313" key="3">
    <source>
        <dbReference type="Proteomes" id="UP001208567"/>
    </source>
</evidence>
<name>A0ABQ5N9T5_9CLOT</name>
<keyword evidence="3" id="KW-1185">Reference proteome</keyword>
<dbReference type="InterPro" id="IPR046208">
    <property type="entry name" value="DUF6241"/>
</dbReference>
<dbReference type="RefSeq" id="WP_264851178.1">
    <property type="nucleotide sequence ID" value="NZ_BRXR01000001.1"/>
</dbReference>
<keyword evidence="1" id="KW-1133">Transmembrane helix</keyword>
<dbReference type="EMBL" id="BRXR01000001">
    <property type="protein sequence ID" value="GLC31854.1"/>
    <property type="molecule type" value="Genomic_DNA"/>
</dbReference>
<dbReference type="Pfam" id="PF19754">
    <property type="entry name" value="DUF6241"/>
    <property type="match status" value="1"/>
</dbReference>
<evidence type="ECO:0000313" key="2">
    <source>
        <dbReference type="EMBL" id="GLC31854.1"/>
    </source>
</evidence>
<keyword evidence="1" id="KW-0472">Membrane</keyword>
<dbReference type="Proteomes" id="UP001208567">
    <property type="component" value="Unassembled WGS sequence"/>
</dbReference>